<accession>A0AAD5LSW3</accession>
<dbReference type="AlphaFoldDB" id="A0AAD5LSW3"/>
<comment type="caution">
    <text evidence="1">The sequence shown here is derived from an EMBL/GenBank/DDBJ whole genome shotgun (WGS) entry which is preliminary data.</text>
</comment>
<dbReference type="GO" id="GO:0000712">
    <property type="term" value="P:resolution of meiotic recombination intermediates"/>
    <property type="evidence" value="ECO:0007669"/>
    <property type="project" value="TreeGrafter"/>
</dbReference>
<name>A0AAD5LSW3_9CRUS</name>
<evidence type="ECO:0000313" key="1">
    <source>
        <dbReference type="EMBL" id="KAI9563373.1"/>
    </source>
</evidence>
<dbReference type="GO" id="GO:0003697">
    <property type="term" value="F:single-stranded DNA binding"/>
    <property type="evidence" value="ECO:0007669"/>
    <property type="project" value="TreeGrafter"/>
</dbReference>
<evidence type="ECO:0000313" key="2">
    <source>
        <dbReference type="Proteomes" id="UP000820818"/>
    </source>
</evidence>
<dbReference type="InterPro" id="IPR052469">
    <property type="entry name" value="MEIOB"/>
</dbReference>
<dbReference type="PANTHER" id="PTHR21166:SF2">
    <property type="entry name" value="CELL DIVISION CONTROL PROTEIN 24 OB DOMAIN-CONTAINING PROTEIN-RELATED"/>
    <property type="match status" value="1"/>
</dbReference>
<gene>
    <name evidence="1" type="ORF">GHT06_010834</name>
</gene>
<protein>
    <submittedName>
        <fullName evidence="1">Uncharacterized protein</fullName>
    </submittedName>
</protein>
<sequence length="122" mass="13436">MSQQTLISRRAGNRGAVTRLLPKIQQIIDDMARDNKIYELEKKLADLHNKIKIIEALDGEIADKIDADELEEEINNADRYNSSVYDSRDTAEYILSKLKKGESGATQAAAAITAASNPVTSS</sequence>
<dbReference type="PANTHER" id="PTHR21166">
    <property type="entry name" value="CELL DIVISION CONTROL PROTEIN 24 OB DOMAIN-CONTAINING PROTEIN-RELATED"/>
    <property type="match status" value="1"/>
</dbReference>
<keyword evidence="2" id="KW-1185">Reference proteome</keyword>
<proteinExistence type="predicted"/>
<reference evidence="1 2" key="1">
    <citation type="submission" date="2022-05" db="EMBL/GenBank/DDBJ databases">
        <title>A multi-omics perspective on studying reproductive biology in Daphnia sinensis.</title>
        <authorList>
            <person name="Jia J."/>
        </authorList>
    </citation>
    <scope>NUCLEOTIDE SEQUENCE [LARGE SCALE GENOMIC DNA]</scope>
    <source>
        <strain evidence="1 2">WSL</strain>
    </source>
</reference>
<dbReference type="GO" id="GO:0008310">
    <property type="term" value="F:single-stranded DNA 3'-5' DNA exonuclease activity"/>
    <property type="evidence" value="ECO:0007669"/>
    <property type="project" value="TreeGrafter"/>
</dbReference>
<organism evidence="1 2">
    <name type="scientific">Daphnia sinensis</name>
    <dbReference type="NCBI Taxonomy" id="1820382"/>
    <lineage>
        <taxon>Eukaryota</taxon>
        <taxon>Metazoa</taxon>
        <taxon>Ecdysozoa</taxon>
        <taxon>Arthropoda</taxon>
        <taxon>Crustacea</taxon>
        <taxon>Branchiopoda</taxon>
        <taxon>Diplostraca</taxon>
        <taxon>Cladocera</taxon>
        <taxon>Anomopoda</taxon>
        <taxon>Daphniidae</taxon>
        <taxon>Daphnia</taxon>
        <taxon>Daphnia similis group</taxon>
    </lineage>
</organism>
<dbReference type="Proteomes" id="UP000820818">
    <property type="component" value="Linkage Group LG2"/>
</dbReference>
<dbReference type="EMBL" id="WJBH02000002">
    <property type="protein sequence ID" value="KAI9563373.1"/>
    <property type="molecule type" value="Genomic_DNA"/>
</dbReference>